<keyword evidence="3" id="KW-1185">Reference proteome</keyword>
<dbReference type="PANTHER" id="PTHR28181">
    <property type="entry name" value="UPF0655 PROTEIN YCR015C"/>
    <property type="match status" value="1"/>
</dbReference>
<dbReference type="InterPro" id="IPR023214">
    <property type="entry name" value="HAD_sf"/>
</dbReference>
<protein>
    <submittedName>
        <fullName evidence="2">Uncharacterized protein</fullName>
    </submittedName>
</protein>
<dbReference type="Gene3D" id="3.40.50.1000">
    <property type="entry name" value="HAD superfamily/HAD-like"/>
    <property type="match status" value="1"/>
</dbReference>
<dbReference type="RefSeq" id="XP_003659688.1">
    <property type="nucleotide sequence ID" value="XM_003659640.1"/>
</dbReference>
<dbReference type="EMBL" id="CP003002">
    <property type="protein sequence ID" value="AEO54443.1"/>
    <property type="molecule type" value="Genomic_DNA"/>
</dbReference>
<reference evidence="2 3" key="1">
    <citation type="journal article" date="2011" name="Nat. Biotechnol.">
        <title>Comparative genomic analysis of the thermophilic biomass-degrading fungi Myceliophthora thermophila and Thielavia terrestris.</title>
        <authorList>
            <person name="Berka R.M."/>
            <person name="Grigoriev I.V."/>
            <person name="Otillar R."/>
            <person name="Salamov A."/>
            <person name="Grimwood J."/>
            <person name="Reid I."/>
            <person name="Ishmael N."/>
            <person name="John T."/>
            <person name="Darmond C."/>
            <person name="Moisan M.-C."/>
            <person name="Henrissat B."/>
            <person name="Coutinho P.M."/>
            <person name="Lombard V."/>
            <person name="Natvig D.O."/>
            <person name="Lindquist E."/>
            <person name="Schmutz J."/>
            <person name="Lucas S."/>
            <person name="Harris P."/>
            <person name="Powlowski J."/>
            <person name="Bellemare A."/>
            <person name="Taylor D."/>
            <person name="Butler G."/>
            <person name="de Vries R.P."/>
            <person name="Allijn I.E."/>
            <person name="van den Brink J."/>
            <person name="Ushinsky S."/>
            <person name="Storms R."/>
            <person name="Powell A.J."/>
            <person name="Paulsen I.T."/>
            <person name="Elbourne L.D.H."/>
            <person name="Baker S.E."/>
            <person name="Magnuson J."/>
            <person name="LaBoissiere S."/>
            <person name="Clutterbuck A.J."/>
            <person name="Martinez D."/>
            <person name="Wogulis M."/>
            <person name="de Leon A.L."/>
            <person name="Rey M.W."/>
            <person name="Tsang A."/>
        </authorList>
    </citation>
    <scope>NUCLEOTIDE SEQUENCE [LARGE SCALE GENOMIC DNA]</scope>
    <source>
        <strain evidence="3">ATCC 42464 / BCRC 31852 / DSM 1799</strain>
    </source>
</reference>
<sequence>MALRRLLLLDFDGTITQHDTLASLVALAIDATSSCTVAGGQDQTAVAAQQQQQKQKQKQKQRALWDQIVRDYVAAHRVHVAGYSAAAKAEERRTALRQELAFLESAREVERASVTRVSRAGFFAGLDAAALEELGREAVRLAAATATTTTTSSSLSGLENGGGDGGDGDGSSSSSSRADGSLEEKREGAVRLRKGVGEFLEQQGKDGWDLAVVSVNWSREFIRGVVEAGCSRGRGGERIKRVVANGIRFPSGQVEGPEELGGEPLVTAGDKLRAMESLRQRLADEKVVYFGDSTTDLACLMEADLGVVMADDAESKLLNTLRRVGGEVPHVAEAKSDSKLVWARDFDEVLHSGVMARI</sequence>
<organism evidence="2 3">
    <name type="scientific">Thermothelomyces thermophilus (strain ATCC 42464 / BCRC 31852 / DSM 1799)</name>
    <name type="common">Sporotrichum thermophile</name>
    <dbReference type="NCBI Taxonomy" id="573729"/>
    <lineage>
        <taxon>Eukaryota</taxon>
        <taxon>Fungi</taxon>
        <taxon>Dikarya</taxon>
        <taxon>Ascomycota</taxon>
        <taxon>Pezizomycotina</taxon>
        <taxon>Sordariomycetes</taxon>
        <taxon>Sordariomycetidae</taxon>
        <taxon>Sordariales</taxon>
        <taxon>Chaetomiaceae</taxon>
        <taxon>Thermothelomyces</taxon>
    </lineage>
</organism>
<feature type="region of interest" description="Disordered" evidence="1">
    <location>
        <begin position="149"/>
        <end position="188"/>
    </location>
</feature>
<name>G2Q448_THET4</name>
<dbReference type="PANTHER" id="PTHR28181:SF1">
    <property type="entry name" value="COLD TOLERANCE PROTEIN 1"/>
    <property type="match status" value="1"/>
</dbReference>
<accession>G2Q448</accession>
<dbReference type="KEGG" id="mtm:MYCTH_2297033"/>
<dbReference type="Proteomes" id="UP000007322">
    <property type="component" value="Chromosome 1"/>
</dbReference>
<gene>
    <name evidence="2" type="ORF">MYCTH_2297033</name>
</gene>
<dbReference type="AlphaFoldDB" id="G2Q448"/>
<dbReference type="OrthoDB" id="10255128at2759"/>
<evidence type="ECO:0000313" key="2">
    <source>
        <dbReference type="EMBL" id="AEO54443.1"/>
    </source>
</evidence>
<dbReference type="InterPro" id="IPR050849">
    <property type="entry name" value="HAD-like_hydrolase_phosphatase"/>
</dbReference>
<evidence type="ECO:0000256" key="1">
    <source>
        <dbReference type="SAM" id="MobiDB-lite"/>
    </source>
</evidence>
<dbReference type="GeneID" id="11508635"/>
<dbReference type="STRING" id="573729.G2Q448"/>
<dbReference type="HOGENOM" id="CLU_056574_1_0_1"/>
<dbReference type="SUPFAM" id="SSF56784">
    <property type="entry name" value="HAD-like"/>
    <property type="match status" value="1"/>
</dbReference>
<dbReference type="VEuPathDB" id="FungiDB:MYCTH_2297033"/>
<evidence type="ECO:0000313" key="3">
    <source>
        <dbReference type="Proteomes" id="UP000007322"/>
    </source>
</evidence>
<feature type="compositionally biased region" description="Gly residues" evidence="1">
    <location>
        <begin position="159"/>
        <end position="169"/>
    </location>
</feature>
<feature type="compositionally biased region" description="Low complexity" evidence="1">
    <location>
        <begin position="170"/>
        <end position="179"/>
    </location>
</feature>
<dbReference type="OMA" id="STTDMEC"/>
<dbReference type="eggNOG" id="ENOG502S7B4">
    <property type="taxonomic scope" value="Eukaryota"/>
</dbReference>
<dbReference type="InParanoid" id="G2Q448"/>
<dbReference type="InterPro" id="IPR036412">
    <property type="entry name" value="HAD-like_sf"/>
</dbReference>
<feature type="compositionally biased region" description="Low complexity" evidence="1">
    <location>
        <begin position="149"/>
        <end position="158"/>
    </location>
</feature>
<proteinExistence type="predicted"/>